<evidence type="ECO:0000256" key="1">
    <source>
        <dbReference type="ARBA" id="ARBA00003237"/>
    </source>
</evidence>
<evidence type="ECO:0000313" key="13">
    <source>
        <dbReference type="EMBL" id="GAA1603811.1"/>
    </source>
</evidence>
<evidence type="ECO:0000256" key="3">
    <source>
        <dbReference type="ARBA" id="ARBA00009400"/>
    </source>
</evidence>
<organism evidence="13 14">
    <name type="scientific">Kribbella karoonensis</name>
    <dbReference type="NCBI Taxonomy" id="324851"/>
    <lineage>
        <taxon>Bacteria</taxon>
        <taxon>Bacillati</taxon>
        <taxon>Actinomycetota</taxon>
        <taxon>Actinomycetes</taxon>
        <taxon>Propionibacteriales</taxon>
        <taxon>Kribbellaceae</taxon>
        <taxon>Kribbella</taxon>
    </lineage>
</organism>
<dbReference type="Gene3D" id="3.20.20.70">
    <property type="entry name" value="Aldolase class I"/>
    <property type="match status" value="1"/>
</dbReference>
<keyword evidence="14" id="KW-1185">Reference proteome</keyword>
<comment type="similarity">
    <text evidence="3 10">Belongs to the NadC/ModD family.</text>
</comment>
<dbReference type="PANTHER" id="PTHR32179">
    <property type="entry name" value="NICOTINATE-NUCLEOTIDE PYROPHOSPHORYLASE [CARBOXYLATING]"/>
    <property type="match status" value="1"/>
</dbReference>
<evidence type="ECO:0000256" key="4">
    <source>
        <dbReference type="ARBA" id="ARBA00011944"/>
    </source>
</evidence>
<dbReference type="SUPFAM" id="SSF51690">
    <property type="entry name" value="Nicotinate/Quinolinate PRTase C-terminal domain-like"/>
    <property type="match status" value="1"/>
</dbReference>
<dbReference type="InterPro" id="IPR013785">
    <property type="entry name" value="Aldolase_TIM"/>
</dbReference>
<dbReference type="CDD" id="cd01572">
    <property type="entry name" value="QPRTase"/>
    <property type="match status" value="1"/>
</dbReference>
<dbReference type="InterPro" id="IPR036068">
    <property type="entry name" value="Nicotinate_pribotase-like_C"/>
</dbReference>
<dbReference type="NCBIfam" id="TIGR00078">
    <property type="entry name" value="nadC"/>
    <property type="match status" value="1"/>
</dbReference>
<sequence length="284" mass="30145">MDETVDRQWVGDLVRATIEEDLAGGVDVTTTATVDPDQVSVAELVARADGVVAGLEIAELVLRQVAAPDELEIEHAVRDGAAVRAGDLLLSARGKTRQLLTAERTTLNLLCHLSGVATLTRRWVEAVEGTGAVVRDTRKTMPLLRSLEKYAVRCGGGKNHRMALSDAALIKDNHVVAAGGVAEAFRLVRKAFPDISIEVEVDSIEDALIAVESGAELILLDNMDVPLLREAVEKVAGRARLEASGGLTLEQARAVAETGVDFLAVGALTHSAPVLDIGLDLREV</sequence>
<comment type="function">
    <text evidence="1">Involved in the catabolism of quinolinic acid (QA).</text>
</comment>
<protein>
    <recommendedName>
        <fullName evidence="4">nicotinate-nucleotide diphosphorylase (carboxylating)</fullName>
        <ecNumber evidence="4">2.4.2.19</ecNumber>
    </recommendedName>
    <alternativeName>
        <fullName evidence="8">Quinolinate phosphoribosyltransferase [decarboxylating]</fullName>
    </alternativeName>
</protein>
<evidence type="ECO:0000256" key="8">
    <source>
        <dbReference type="ARBA" id="ARBA00033102"/>
    </source>
</evidence>
<reference evidence="13 14" key="1">
    <citation type="journal article" date="2019" name="Int. J. Syst. Evol. Microbiol.">
        <title>The Global Catalogue of Microorganisms (GCM) 10K type strain sequencing project: providing services to taxonomists for standard genome sequencing and annotation.</title>
        <authorList>
            <consortium name="The Broad Institute Genomics Platform"/>
            <consortium name="The Broad Institute Genome Sequencing Center for Infectious Disease"/>
            <person name="Wu L."/>
            <person name="Ma J."/>
        </authorList>
    </citation>
    <scope>NUCLEOTIDE SEQUENCE [LARGE SCALE GENOMIC DNA]</scope>
    <source>
        <strain evidence="13 14">JCM 14304</strain>
    </source>
</reference>
<evidence type="ECO:0000259" key="11">
    <source>
        <dbReference type="Pfam" id="PF01729"/>
    </source>
</evidence>
<dbReference type="InterPro" id="IPR022412">
    <property type="entry name" value="Quinolinate_PRibosylTrfase_N"/>
</dbReference>
<accession>A0ABN2ECY4</accession>
<feature type="domain" description="Quinolinate phosphoribosyl transferase C-terminal" evidence="11">
    <location>
        <begin position="116"/>
        <end position="280"/>
    </location>
</feature>
<gene>
    <name evidence="13" type="primary">nadC</name>
    <name evidence="13" type="ORF">GCM10009742_60480</name>
</gene>
<evidence type="ECO:0000256" key="6">
    <source>
        <dbReference type="ARBA" id="ARBA00022676"/>
    </source>
</evidence>
<evidence type="ECO:0000259" key="12">
    <source>
        <dbReference type="Pfam" id="PF02749"/>
    </source>
</evidence>
<evidence type="ECO:0000313" key="14">
    <source>
        <dbReference type="Proteomes" id="UP001500190"/>
    </source>
</evidence>
<dbReference type="EC" id="2.4.2.19" evidence="4"/>
<dbReference type="Proteomes" id="UP001500190">
    <property type="component" value="Unassembled WGS sequence"/>
</dbReference>
<dbReference type="InterPro" id="IPR002638">
    <property type="entry name" value="Quinolinate_PRibosylTrfase_C"/>
</dbReference>
<dbReference type="RefSeq" id="WP_344197464.1">
    <property type="nucleotide sequence ID" value="NZ_BAAAND010000009.1"/>
</dbReference>
<proteinExistence type="inferred from homology"/>
<dbReference type="EMBL" id="BAAAND010000009">
    <property type="protein sequence ID" value="GAA1603811.1"/>
    <property type="molecule type" value="Genomic_DNA"/>
</dbReference>
<dbReference type="PANTHER" id="PTHR32179:SF3">
    <property type="entry name" value="NICOTINATE-NUCLEOTIDE PYROPHOSPHORYLASE [CARBOXYLATING]"/>
    <property type="match status" value="1"/>
</dbReference>
<dbReference type="InterPro" id="IPR027277">
    <property type="entry name" value="NadC/ModD"/>
</dbReference>
<evidence type="ECO:0000256" key="2">
    <source>
        <dbReference type="ARBA" id="ARBA00004893"/>
    </source>
</evidence>
<evidence type="ECO:0000256" key="7">
    <source>
        <dbReference type="ARBA" id="ARBA00022679"/>
    </source>
</evidence>
<dbReference type="Pfam" id="PF02749">
    <property type="entry name" value="QRPTase_N"/>
    <property type="match status" value="1"/>
</dbReference>
<dbReference type="SUPFAM" id="SSF54675">
    <property type="entry name" value="Nicotinate/Quinolinate PRTase N-terminal domain-like"/>
    <property type="match status" value="1"/>
</dbReference>
<dbReference type="InterPro" id="IPR037128">
    <property type="entry name" value="Quinolinate_PRibosylTase_N_sf"/>
</dbReference>
<comment type="caution">
    <text evidence="13">The sequence shown here is derived from an EMBL/GenBank/DDBJ whole genome shotgun (WGS) entry which is preliminary data.</text>
</comment>
<name>A0ABN2ECY4_9ACTN</name>
<keyword evidence="6 10" id="KW-0328">Glycosyltransferase</keyword>
<dbReference type="InterPro" id="IPR004393">
    <property type="entry name" value="NadC"/>
</dbReference>
<feature type="domain" description="Quinolinate phosphoribosyl transferase N-terminal" evidence="12">
    <location>
        <begin position="27"/>
        <end position="114"/>
    </location>
</feature>
<evidence type="ECO:0000256" key="9">
    <source>
        <dbReference type="ARBA" id="ARBA00047445"/>
    </source>
</evidence>
<comment type="catalytic activity">
    <reaction evidence="9">
        <text>nicotinate beta-D-ribonucleotide + CO2 + diphosphate = quinolinate + 5-phospho-alpha-D-ribose 1-diphosphate + 2 H(+)</text>
        <dbReference type="Rhea" id="RHEA:12733"/>
        <dbReference type="ChEBI" id="CHEBI:15378"/>
        <dbReference type="ChEBI" id="CHEBI:16526"/>
        <dbReference type="ChEBI" id="CHEBI:29959"/>
        <dbReference type="ChEBI" id="CHEBI:33019"/>
        <dbReference type="ChEBI" id="CHEBI:57502"/>
        <dbReference type="ChEBI" id="CHEBI:58017"/>
        <dbReference type="EC" id="2.4.2.19"/>
    </reaction>
</comment>
<keyword evidence="7 10" id="KW-0808">Transferase</keyword>
<dbReference type="Gene3D" id="3.90.1170.20">
    <property type="entry name" value="Quinolinate phosphoribosyl transferase, N-terminal domain"/>
    <property type="match status" value="1"/>
</dbReference>
<comment type="pathway">
    <text evidence="2">Cofactor biosynthesis; NAD(+) biosynthesis; nicotinate D-ribonucleotide from quinolinate: step 1/1.</text>
</comment>
<keyword evidence="5" id="KW-0662">Pyridine nucleotide biosynthesis</keyword>
<dbReference type="Pfam" id="PF01729">
    <property type="entry name" value="QRPTase_C"/>
    <property type="match status" value="1"/>
</dbReference>
<evidence type="ECO:0000256" key="5">
    <source>
        <dbReference type="ARBA" id="ARBA00022642"/>
    </source>
</evidence>
<dbReference type="PIRSF" id="PIRSF006250">
    <property type="entry name" value="NadC_ModD"/>
    <property type="match status" value="1"/>
</dbReference>
<evidence type="ECO:0000256" key="10">
    <source>
        <dbReference type="PIRNR" id="PIRNR006250"/>
    </source>
</evidence>